<comment type="similarity">
    <text evidence="1">Belongs to the LamB/PxpA family.</text>
</comment>
<accession>A0A1Z5IG59</accession>
<dbReference type="OrthoDB" id="9773478at2"/>
<protein>
    <recommendedName>
        <fullName evidence="1">5-oxoprolinase subunit A</fullName>
        <shortName evidence="1">5-OPase subunit A</shortName>
        <ecNumber evidence="1">3.5.2.9</ecNumber>
    </recommendedName>
    <alternativeName>
        <fullName evidence="1">5-oxoprolinase (ATP-hydrolyzing) subunit A</fullName>
    </alternativeName>
</protein>
<comment type="subunit">
    <text evidence="1">Forms a complex composed of PxpA, PxpB and PxpC.</text>
</comment>
<dbReference type="PANTHER" id="PTHR30292">
    <property type="entry name" value="UNCHARACTERIZED PROTEIN YBGL-RELATED"/>
    <property type="match status" value="1"/>
</dbReference>
<dbReference type="InterPro" id="IPR005501">
    <property type="entry name" value="LamB/YcsF/PxpA-like"/>
</dbReference>
<dbReference type="GO" id="GO:0005975">
    <property type="term" value="P:carbohydrate metabolic process"/>
    <property type="evidence" value="ECO:0007669"/>
    <property type="project" value="InterPro"/>
</dbReference>
<evidence type="ECO:0000256" key="1">
    <source>
        <dbReference type="HAMAP-Rule" id="MF_00691"/>
    </source>
</evidence>
<dbReference type="Pfam" id="PF03746">
    <property type="entry name" value="LamB_YcsF"/>
    <property type="match status" value="1"/>
</dbReference>
<keyword evidence="1" id="KW-0547">Nucleotide-binding</keyword>
<comment type="catalytic activity">
    <reaction evidence="1">
        <text>5-oxo-L-proline + ATP + 2 H2O = L-glutamate + ADP + phosphate + H(+)</text>
        <dbReference type="Rhea" id="RHEA:10348"/>
        <dbReference type="ChEBI" id="CHEBI:15377"/>
        <dbReference type="ChEBI" id="CHEBI:15378"/>
        <dbReference type="ChEBI" id="CHEBI:29985"/>
        <dbReference type="ChEBI" id="CHEBI:30616"/>
        <dbReference type="ChEBI" id="CHEBI:43474"/>
        <dbReference type="ChEBI" id="CHEBI:58402"/>
        <dbReference type="ChEBI" id="CHEBI:456216"/>
        <dbReference type="EC" id="3.5.2.9"/>
    </reaction>
</comment>
<dbReference type="SUPFAM" id="SSF88713">
    <property type="entry name" value="Glycoside hydrolase/deacetylase"/>
    <property type="match status" value="1"/>
</dbReference>
<evidence type="ECO:0000313" key="2">
    <source>
        <dbReference type="EMBL" id="GAX00648.1"/>
    </source>
</evidence>
<dbReference type="CDD" id="cd10787">
    <property type="entry name" value="LamB_YcsF_like"/>
    <property type="match status" value="1"/>
</dbReference>
<name>A0A1Z5IG59_9LACO</name>
<comment type="caution">
    <text evidence="2">The sequence shown here is derived from an EMBL/GenBank/DDBJ whole genome shotgun (WGS) entry which is preliminary data.</text>
</comment>
<dbReference type="STRING" id="1302250.GCA_001313225_02531"/>
<keyword evidence="1" id="KW-0378">Hydrolase</keyword>
<dbReference type="InterPro" id="IPR011330">
    <property type="entry name" value="Glyco_hydro/deAcase_b/a-brl"/>
</dbReference>
<dbReference type="HAMAP" id="MF_00691">
    <property type="entry name" value="PxpA"/>
    <property type="match status" value="1"/>
</dbReference>
<proteinExistence type="inferred from homology"/>
<comment type="function">
    <text evidence="1">Catalyzes the cleavage of 5-oxoproline to form L-glutamate coupled to the hydrolysis of ATP to ADP and inorganic phosphate.</text>
</comment>
<organism evidence="2 3">
    <name type="scientific">Secundilactobacillus silagei JCM 19001</name>
    <dbReference type="NCBI Taxonomy" id="1302250"/>
    <lineage>
        <taxon>Bacteria</taxon>
        <taxon>Bacillati</taxon>
        <taxon>Bacillota</taxon>
        <taxon>Bacilli</taxon>
        <taxon>Lactobacillales</taxon>
        <taxon>Lactobacillaceae</taxon>
        <taxon>Secundilactobacillus</taxon>
    </lineage>
</organism>
<dbReference type="NCBIfam" id="NF003816">
    <property type="entry name" value="PRK05406.1-5"/>
    <property type="match status" value="1"/>
</dbReference>
<sequence length="252" mass="27102">MTQVDLNCDLGESFGRYTLGLDDQVIPYITSANIACGFHAGDPEVMQHTVDLAVASHVQLGAHPGLPDLQGFGRRPMKIAPDAAKADVKYQIGALQAFAPTHRLHHVKPHGALYNMAAKDYDLAYKICEGIKEVDPQLMLVGLANSELIRAAKAVGIPYEQEVFADRAYEADGSLVSRSKPGAVIEDSQVAVDRTIKMLQTHQVTTIDGQVISIQPDTICVHGDGVKALAFVKQIHQALTAQGIDVAATQVK</sequence>
<dbReference type="AlphaFoldDB" id="A0A1Z5IG59"/>
<dbReference type="EMBL" id="BCMG01000003">
    <property type="protein sequence ID" value="GAX00648.1"/>
    <property type="molecule type" value="Genomic_DNA"/>
</dbReference>
<dbReference type="RefSeq" id="WP_089136304.1">
    <property type="nucleotide sequence ID" value="NZ_BCMG01000003.1"/>
</dbReference>
<dbReference type="GO" id="GO:0017168">
    <property type="term" value="F:5-oxoprolinase (ATP-hydrolyzing) activity"/>
    <property type="evidence" value="ECO:0007669"/>
    <property type="project" value="UniProtKB-UniRule"/>
</dbReference>
<keyword evidence="1" id="KW-0067">ATP-binding</keyword>
<evidence type="ECO:0000313" key="3">
    <source>
        <dbReference type="Proteomes" id="UP000198402"/>
    </source>
</evidence>
<reference evidence="2 3" key="1">
    <citation type="submission" date="2015-11" db="EMBL/GenBank/DDBJ databases">
        <title>Draft genome sequences of new species of the genus Lactobacillus isolated from orchardgrass silage.</title>
        <authorList>
            <person name="Tohno M."/>
            <person name="Tanizawa Y."/>
            <person name="Arita M."/>
        </authorList>
    </citation>
    <scope>NUCLEOTIDE SEQUENCE [LARGE SCALE GENOMIC DNA]</scope>
    <source>
        <strain evidence="2 3">IWT126</strain>
    </source>
</reference>
<dbReference type="Gene3D" id="3.20.20.370">
    <property type="entry name" value="Glycoside hydrolase/deacetylase"/>
    <property type="match status" value="1"/>
</dbReference>
<dbReference type="GO" id="GO:0005524">
    <property type="term" value="F:ATP binding"/>
    <property type="evidence" value="ECO:0007669"/>
    <property type="project" value="UniProtKB-UniRule"/>
</dbReference>
<dbReference type="PANTHER" id="PTHR30292:SF0">
    <property type="entry name" value="5-OXOPROLINASE SUBUNIT A"/>
    <property type="match status" value="1"/>
</dbReference>
<keyword evidence="3" id="KW-1185">Reference proteome</keyword>
<gene>
    <name evidence="1" type="primary">pxpA</name>
    <name evidence="2" type="ORF">IWT126_00663</name>
</gene>
<dbReference type="NCBIfam" id="NF003814">
    <property type="entry name" value="PRK05406.1-3"/>
    <property type="match status" value="1"/>
</dbReference>
<dbReference type="Proteomes" id="UP000198402">
    <property type="component" value="Unassembled WGS sequence"/>
</dbReference>
<dbReference type="EC" id="3.5.2.9" evidence="1"/>